<dbReference type="EMBL" id="CP017774">
    <property type="protein sequence ID" value="AOZ99621.1"/>
    <property type="molecule type" value="Genomic_DNA"/>
</dbReference>
<dbReference type="KEGG" id="fcm:BIW12_09295"/>
<dbReference type="STRING" id="1306519.BIW12_09295"/>
<dbReference type="Gene3D" id="1.10.260.40">
    <property type="entry name" value="lambda repressor-like DNA-binding domains"/>
    <property type="match status" value="1"/>
</dbReference>
<dbReference type="CDD" id="cd00093">
    <property type="entry name" value="HTH_XRE"/>
    <property type="match status" value="1"/>
</dbReference>
<sequence>MVFNGLQNNNFMIKNYIPENILFLVKKMNLSQDDFGATFEIGRGLISNYINGKALPKIEAIQKICLHFEILIDDFINTDLSEAKPYGIQGGKLLTSNEKNPEPYVISPKYVELLEKAVEDKDKIIKSLEEKLGIDKSKTA</sequence>
<gene>
    <name evidence="2" type="ORF">BIW12_09295</name>
</gene>
<dbReference type="SUPFAM" id="SSF47413">
    <property type="entry name" value="lambda repressor-like DNA-binding domains"/>
    <property type="match status" value="1"/>
</dbReference>
<dbReference type="PROSITE" id="PS50943">
    <property type="entry name" value="HTH_CROC1"/>
    <property type="match status" value="1"/>
</dbReference>
<dbReference type="AlphaFoldDB" id="A0A1D9PAM7"/>
<dbReference type="SMART" id="SM00530">
    <property type="entry name" value="HTH_XRE"/>
    <property type="match status" value="1"/>
</dbReference>
<reference evidence="2 3" key="1">
    <citation type="submission" date="2016-10" db="EMBL/GenBank/DDBJ databases">
        <title>Complete Genome Sequence of Flavobacterium sp. PK15.</title>
        <authorList>
            <person name="Ekwe A."/>
            <person name="Kim S.B."/>
        </authorList>
    </citation>
    <scope>NUCLEOTIDE SEQUENCE [LARGE SCALE GENOMIC DNA]</scope>
    <source>
        <strain evidence="2 3">PK15</strain>
    </source>
</reference>
<feature type="domain" description="HTH cro/C1-type" evidence="1">
    <location>
        <begin position="21"/>
        <end position="75"/>
    </location>
</feature>
<keyword evidence="3" id="KW-1185">Reference proteome</keyword>
<accession>A0A1D9PAM7</accession>
<evidence type="ECO:0000259" key="1">
    <source>
        <dbReference type="PROSITE" id="PS50943"/>
    </source>
</evidence>
<protein>
    <recommendedName>
        <fullName evidence="1">HTH cro/C1-type domain-containing protein</fullName>
    </recommendedName>
</protein>
<evidence type="ECO:0000313" key="3">
    <source>
        <dbReference type="Proteomes" id="UP000178198"/>
    </source>
</evidence>
<dbReference type="InterPro" id="IPR001387">
    <property type="entry name" value="Cro/C1-type_HTH"/>
</dbReference>
<dbReference type="Pfam" id="PF01381">
    <property type="entry name" value="HTH_3"/>
    <property type="match status" value="1"/>
</dbReference>
<dbReference type="InterPro" id="IPR010982">
    <property type="entry name" value="Lambda_DNA-bd_dom_sf"/>
</dbReference>
<dbReference type="GO" id="GO:0003677">
    <property type="term" value="F:DNA binding"/>
    <property type="evidence" value="ECO:0007669"/>
    <property type="project" value="InterPro"/>
</dbReference>
<dbReference type="Proteomes" id="UP000178198">
    <property type="component" value="Chromosome"/>
</dbReference>
<evidence type="ECO:0000313" key="2">
    <source>
        <dbReference type="EMBL" id="AOZ99621.1"/>
    </source>
</evidence>
<organism evidence="2 3">
    <name type="scientific">Flavobacterium commune</name>
    <dbReference type="NCBI Taxonomy" id="1306519"/>
    <lineage>
        <taxon>Bacteria</taxon>
        <taxon>Pseudomonadati</taxon>
        <taxon>Bacteroidota</taxon>
        <taxon>Flavobacteriia</taxon>
        <taxon>Flavobacteriales</taxon>
        <taxon>Flavobacteriaceae</taxon>
        <taxon>Flavobacterium</taxon>
    </lineage>
</organism>
<proteinExistence type="predicted"/>
<name>A0A1D9PAM7_9FLAO</name>